<feature type="binding site" evidence="14">
    <location>
        <position position="70"/>
    </location>
    <ligand>
        <name>Na(+)</name>
        <dbReference type="ChEBI" id="CHEBI:29101"/>
        <note>structural</note>
    </ligand>
</feature>
<keyword evidence="9 14" id="KW-0472">Membrane</keyword>
<keyword evidence="7 14" id="KW-0915">Sodium</keyword>
<evidence type="ECO:0000256" key="11">
    <source>
        <dbReference type="ARBA" id="ARBA00035120"/>
    </source>
</evidence>
<evidence type="ECO:0000256" key="8">
    <source>
        <dbReference type="ARBA" id="ARBA00023065"/>
    </source>
</evidence>
<evidence type="ECO:0000256" key="4">
    <source>
        <dbReference type="ARBA" id="ARBA00022692"/>
    </source>
</evidence>
<feature type="binding site" evidence="14">
    <location>
        <position position="73"/>
    </location>
    <ligand>
        <name>Na(+)</name>
        <dbReference type="ChEBI" id="CHEBI:29101"/>
        <note>structural</note>
    </ligand>
</feature>
<evidence type="ECO:0000256" key="7">
    <source>
        <dbReference type="ARBA" id="ARBA00023053"/>
    </source>
</evidence>
<keyword evidence="16" id="KW-1185">Reference proteome</keyword>
<comment type="subcellular location">
    <subcellularLocation>
        <location evidence="1 14">Cell membrane</location>
        <topology evidence="1 14">Multi-pass membrane protein</topology>
    </subcellularLocation>
</comment>
<comment type="caution">
    <text evidence="15">The sequence shown here is derived from an EMBL/GenBank/DDBJ whole genome shotgun (WGS) entry which is preliminary data.</text>
</comment>
<name>A0ABP2YRM0_STASI</name>
<comment type="function">
    <text evidence="13 14">Fluoride-specific ion channel. Important for reducing fluoride concentration in the cell, thus reducing its toxicity.</text>
</comment>
<dbReference type="Proteomes" id="UP000017131">
    <property type="component" value="Unassembled WGS sequence"/>
</dbReference>
<keyword evidence="10 14" id="KW-0407">Ion channel</keyword>
<feature type="transmembrane region" description="Helical" evidence="14">
    <location>
        <begin position="35"/>
        <end position="56"/>
    </location>
</feature>
<evidence type="ECO:0000256" key="6">
    <source>
        <dbReference type="ARBA" id="ARBA00022989"/>
    </source>
</evidence>
<evidence type="ECO:0000256" key="10">
    <source>
        <dbReference type="ARBA" id="ARBA00023303"/>
    </source>
</evidence>
<reference evidence="15 16" key="1">
    <citation type="journal article" date="2013" name="Genome Announc.">
        <title>Draft Genome Sequence of Staphylococcus simulans UMC-CNS-990, Isolated from a Case of Chronic Bovine Mastitis.</title>
        <authorList>
            <person name="Calcutt M.J."/>
            <person name="Foecking M.F."/>
            <person name="Hsieh H.Y."/>
            <person name="Perry J."/>
            <person name="Stewart G.C."/>
            <person name="Middleton J.R."/>
        </authorList>
    </citation>
    <scope>NUCLEOTIDE SEQUENCE [LARGE SCALE GENOMIC DNA]</scope>
    <source>
        <strain evidence="15 16">UMC-CNS-990</strain>
    </source>
</reference>
<dbReference type="Pfam" id="PF02537">
    <property type="entry name" value="CRCB"/>
    <property type="match status" value="1"/>
</dbReference>
<protein>
    <recommendedName>
        <fullName evidence="14">Fluoride-specific ion channel FluC</fullName>
    </recommendedName>
</protein>
<sequence>MSNLLLVMLGGGLGAVVRAAVTNSCSKLSTQLPIATLIVNLVGSFLISLLSGIAIAQAWLSPLIIVGFLGGLTTFSTLSLELTNMLTTKSQRMLFIAYSFLQYGLCFIACLIGYVIA</sequence>
<evidence type="ECO:0000313" key="16">
    <source>
        <dbReference type="Proteomes" id="UP000017131"/>
    </source>
</evidence>
<keyword evidence="8 14" id="KW-0406">Ion transport</keyword>
<keyword evidence="3 14" id="KW-1003">Cell membrane</keyword>
<feature type="transmembrane region" description="Helical" evidence="14">
    <location>
        <begin position="63"/>
        <end position="83"/>
    </location>
</feature>
<evidence type="ECO:0000313" key="15">
    <source>
        <dbReference type="EMBL" id="ERS92770.1"/>
    </source>
</evidence>
<accession>A0ABP2YRM0</accession>
<evidence type="ECO:0000256" key="12">
    <source>
        <dbReference type="ARBA" id="ARBA00035585"/>
    </source>
</evidence>
<evidence type="ECO:0000256" key="13">
    <source>
        <dbReference type="ARBA" id="ARBA00049940"/>
    </source>
</evidence>
<gene>
    <name evidence="14" type="primary">fluC</name>
    <name evidence="14" type="synonym">crcB</name>
    <name evidence="15" type="ORF">SSIM_10715</name>
</gene>
<keyword evidence="6 14" id="KW-1133">Transmembrane helix</keyword>
<dbReference type="EMBL" id="AXDY01000010">
    <property type="protein sequence ID" value="ERS92770.1"/>
    <property type="molecule type" value="Genomic_DNA"/>
</dbReference>
<keyword evidence="2 14" id="KW-0813">Transport</keyword>
<evidence type="ECO:0000256" key="14">
    <source>
        <dbReference type="HAMAP-Rule" id="MF_00454"/>
    </source>
</evidence>
<dbReference type="GeneID" id="77331338"/>
<evidence type="ECO:0000256" key="2">
    <source>
        <dbReference type="ARBA" id="ARBA00022448"/>
    </source>
</evidence>
<comment type="similarity">
    <text evidence="11 14">Belongs to the fluoride channel Fluc/FEX (TC 1.A.43) family.</text>
</comment>
<dbReference type="PANTHER" id="PTHR28259:SF16">
    <property type="entry name" value="FLUORIDE-SPECIFIC ION CHANNEL FLUC 2"/>
    <property type="match status" value="1"/>
</dbReference>
<dbReference type="HAMAP" id="MF_00454">
    <property type="entry name" value="FluC"/>
    <property type="match status" value="1"/>
</dbReference>
<dbReference type="RefSeq" id="WP_002481253.1">
    <property type="nucleotide sequence ID" value="NZ_AXDY01000010.1"/>
</dbReference>
<evidence type="ECO:0000256" key="5">
    <source>
        <dbReference type="ARBA" id="ARBA00022723"/>
    </source>
</evidence>
<proteinExistence type="inferred from homology"/>
<feature type="transmembrane region" description="Helical" evidence="14">
    <location>
        <begin position="95"/>
        <end position="116"/>
    </location>
</feature>
<dbReference type="PANTHER" id="PTHR28259">
    <property type="entry name" value="FLUORIDE EXPORT PROTEIN 1-RELATED"/>
    <property type="match status" value="1"/>
</dbReference>
<keyword evidence="4 14" id="KW-0812">Transmembrane</keyword>
<comment type="activity regulation">
    <text evidence="14">Na(+) is not transported, but it plays an essential structural role and its presence is essential for fluoride channel function.</text>
</comment>
<evidence type="ECO:0000256" key="3">
    <source>
        <dbReference type="ARBA" id="ARBA00022475"/>
    </source>
</evidence>
<keyword evidence="5 14" id="KW-0479">Metal-binding</keyword>
<evidence type="ECO:0000256" key="9">
    <source>
        <dbReference type="ARBA" id="ARBA00023136"/>
    </source>
</evidence>
<dbReference type="InterPro" id="IPR003691">
    <property type="entry name" value="FluC"/>
</dbReference>
<evidence type="ECO:0000256" key="1">
    <source>
        <dbReference type="ARBA" id="ARBA00004651"/>
    </source>
</evidence>
<organism evidence="15 16">
    <name type="scientific">Staphylococcus simulans UMC-CNS-990</name>
    <dbReference type="NCBI Taxonomy" id="1405498"/>
    <lineage>
        <taxon>Bacteria</taxon>
        <taxon>Bacillati</taxon>
        <taxon>Bacillota</taxon>
        <taxon>Bacilli</taxon>
        <taxon>Bacillales</taxon>
        <taxon>Staphylococcaceae</taxon>
        <taxon>Staphylococcus</taxon>
    </lineage>
</organism>
<comment type="catalytic activity">
    <reaction evidence="12">
        <text>fluoride(in) = fluoride(out)</text>
        <dbReference type="Rhea" id="RHEA:76159"/>
        <dbReference type="ChEBI" id="CHEBI:17051"/>
    </reaction>
    <physiologicalReaction direction="left-to-right" evidence="12">
        <dbReference type="Rhea" id="RHEA:76160"/>
    </physiologicalReaction>
</comment>